<proteinExistence type="predicted"/>
<protein>
    <submittedName>
        <fullName evidence="1">Uncharacterized protein</fullName>
    </submittedName>
</protein>
<sequence>MEIIPYTSAGPLRINMRKEEVREVMNEPPIEFVRDEDEPTSDHFVKSGVFSYYKEDEETNNAYEFTAPAEVTCKGISFLNMRERKAKKLFKKLDPDFVDFEETFISLEHRISLFFMDHKVETVLVFERNYYDDLFEELKKLDEI</sequence>
<dbReference type="Proteomes" id="UP000257032">
    <property type="component" value="Unassembled WGS sequence"/>
</dbReference>
<accession>A0A3D8VTU1</accession>
<evidence type="ECO:0000313" key="1">
    <source>
        <dbReference type="EMBL" id="RDY72717.1"/>
    </source>
</evidence>
<organism evidence="1 2">
    <name type="scientific">Halobacillus trueperi</name>
    <dbReference type="NCBI Taxonomy" id="156205"/>
    <lineage>
        <taxon>Bacteria</taxon>
        <taxon>Bacillati</taxon>
        <taxon>Bacillota</taxon>
        <taxon>Bacilli</taxon>
        <taxon>Bacillales</taxon>
        <taxon>Bacillaceae</taxon>
        <taxon>Halobacillus</taxon>
    </lineage>
</organism>
<dbReference type="AlphaFoldDB" id="A0A3D8VTU1"/>
<gene>
    <name evidence="1" type="ORF">DXT76_00145</name>
</gene>
<reference evidence="1 2" key="1">
    <citation type="submission" date="2018-08" db="EMBL/GenBank/DDBJ databases">
        <title>Genome sequence of strict halophilic Halobacillus trueperi SS1 isolated from Lunsu, a salty water body of North West Himalayas.</title>
        <authorList>
            <person name="Gupta S."/>
            <person name="Sharma P."/>
            <person name="Dev K."/>
            <person name="Baumler D."/>
            <person name="Sourirajan A."/>
        </authorList>
    </citation>
    <scope>NUCLEOTIDE SEQUENCE [LARGE SCALE GENOMIC DNA]</scope>
    <source>
        <strain evidence="1 2">SS1</strain>
    </source>
</reference>
<name>A0A3D8VTU1_9BACI</name>
<comment type="caution">
    <text evidence="1">The sequence shown here is derived from an EMBL/GenBank/DDBJ whole genome shotgun (WGS) entry which is preliminary data.</text>
</comment>
<evidence type="ECO:0000313" key="2">
    <source>
        <dbReference type="Proteomes" id="UP000257032"/>
    </source>
</evidence>
<dbReference type="EMBL" id="QTLC01000001">
    <property type="protein sequence ID" value="RDY72717.1"/>
    <property type="molecule type" value="Genomic_DNA"/>
</dbReference>
<dbReference type="RefSeq" id="WP_115893133.1">
    <property type="nucleotide sequence ID" value="NZ_QTLC01000001.1"/>
</dbReference>